<feature type="compositionally biased region" description="Basic and acidic residues" evidence="7">
    <location>
        <begin position="88"/>
        <end position="113"/>
    </location>
</feature>
<keyword evidence="5" id="KW-0690">Ribosome biogenesis</keyword>
<organism evidence="8 9">
    <name type="scientific">Plectus sambesii</name>
    <dbReference type="NCBI Taxonomy" id="2011161"/>
    <lineage>
        <taxon>Eukaryota</taxon>
        <taxon>Metazoa</taxon>
        <taxon>Ecdysozoa</taxon>
        <taxon>Nematoda</taxon>
        <taxon>Chromadorea</taxon>
        <taxon>Plectida</taxon>
        <taxon>Plectina</taxon>
        <taxon>Plectoidea</taxon>
        <taxon>Plectidae</taxon>
        <taxon>Plectus</taxon>
    </lineage>
</organism>
<name>A0A914VCM1_9BILA</name>
<evidence type="ECO:0000256" key="1">
    <source>
        <dbReference type="ARBA" id="ARBA00004604"/>
    </source>
</evidence>
<dbReference type="Proteomes" id="UP000887566">
    <property type="component" value="Unplaced"/>
</dbReference>
<evidence type="ECO:0000256" key="6">
    <source>
        <dbReference type="ARBA" id="ARBA00023242"/>
    </source>
</evidence>
<comment type="similarity">
    <text evidence="3">Belongs to the NOP53 family.</text>
</comment>
<dbReference type="InterPro" id="IPR011687">
    <property type="entry name" value="Nop53/GLTSCR2"/>
</dbReference>
<evidence type="ECO:0000256" key="4">
    <source>
        <dbReference type="ARBA" id="ARBA00018339"/>
    </source>
</evidence>
<feature type="region of interest" description="Disordered" evidence="7">
    <location>
        <begin position="87"/>
        <end position="129"/>
    </location>
</feature>
<evidence type="ECO:0000313" key="9">
    <source>
        <dbReference type="WBParaSite" id="PSAMB.scaffold17862size1043.g37425.t1"/>
    </source>
</evidence>
<dbReference type="GO" id="GO:0005654">
    <property type="term" value="C:nucleoplasm"/>
    <property type="evidence" value="ECO:0007669"/>
    <property type="project" value="UniProtKB-SubCell"/>
</dbReference>
<evidence type="ECO:0000256" key="5">
    <source>
        <dbReference type="ARBA" id="ARBA00022517"/>
    </source>
</evidence>
<protein>
    <recommendedName>
        <fullName evidence="4">Ribosome biogenesis protein NOP53</fullName>
    </recommendedName>
</protein>
<proteinExistence type="inferred from homology"/>
<evidence type="ECO:0000256" key="7">
    <source>
        <dbReference type="SAM" id="MobiDB-lite"/>
    </source>
</evidence>
<keyword evidence="8" id="KW-1185">Reference proteome</keyword>
<evidence type="ECO:0000256" key="3">
    <source>
        <dbReference type="ARBA" id="ARBA00008838"/>
    </source>
</evidence>
<comment type="subcellular location">
    <subcellularLocation>
        <location evidence="1">Nucleus</location>
        <location evidence="1">Nucleolus</location>
    </subcellularLocation>
    <subcellularLocation>
        <location evidence="2">Nucleus</location>
        <location evidence="2">Nucleoplasm</location>
    </subcellularLocation>
</comment>
<dbReference type="AlphaFoldDB" id="A0A914VCM1"/>
<dbReference type="GO" id="GO:0042254">
    <property type="term" value="P:ribosome biogenesis"/>
    <property type="evidence" value="ECO:0007669"/>
    <property type="project" value="UniProtKB-KW"/>
</dbReference>
<dbReference type="Pfam" id="PF07767">
    <property type="entry name" value="Nop53"/>
    <property type="match status" value="1"/>
</dbReference>
<keyword evidence="6" id="KW-0539">Nucleus</keyword>
<dbReference type="GO" id="GO:0005730">
    <property type="term" value="C:nucleolus"/>
    <property type="evidence" value="ECO:0007669"/>
    <property type="project" value="UniProtKB-SubCell"/>
</dbReference>
<sequence>YEKMAEEMSGLVKEEENPETAEETNEIANDAEDTYRPETAPISSENRKLTAARKRDLLQKKKVAAKKASKQQKKLLNDVFRVKTLQRQVEKETKRSDELAKRRARQKKLDKLTKPNRISKKKFEAAEEP</sequence>
<feature type="compositionally biased region" description="Acidic residues" evidence="7">
    <location>
        <begin position="16"/>
        <end position="32"/>
    </location>
</feature>
<accession>A0A914VCM1</accession>
<evidence type="ECO:0000313" key="8">
    <source>
        <dbReference type="Proteomes" id="UP000887566"/>
    </source>
</evidence>
<evidence type="ECO:0000256" key="2">
    <source>
        <dbReference type="ARBA" id="ARBA00004642"/>
    </source>
</evidence>
<reference evidence="9" key="1">
    <citation type="submission" date="2022-11" db="UniProtKB">
        <authorList>
            <consortium name="WormBaseParasite"/>
        </authorList>
    </citation>
    <scope>IDENTIFICATION</scope>
</reference>
<dbReference type="WBParaSite" id="PSAMB.scaffold17862size1043.g37425.t1">
    <property type="protein sequence ID" value="PSAMB.scaffold17862size1043.g37425.t1"/>
    <property type="gene ID" value="PSAMB.scaffold17862size1043.g37425"/>
</dbReference>
<feature type="region of interest" description="Disordered" evidence="7">
    <location>
        <begin position="1"/>
        <end position="52"/>
    </location>
</feature>